<dbReference type="Proteomes" id="UP000038045">
    <property type="component" value="Unplaced"/>
</dbReference>
<keyword evidence="2" id="KW-1133">Transmembrane helix</keyword>
<feature type="region of interest" description="Disordered" evidence="1">
    <location>
        <begin position="634"/>
        <end position="694"/>
    </location>
</feature>
<evidence type="ECO:0000256" key="2">
    <source>
        <dbReference type="SAM" id="Phobius"/>
    </source>
</evidence>
<name>A0A0N5A2X3_PARTI</name>
<keyword evidence="2" id="KW-0472">Membrane</keyword>
<keyword evidence="2" id="KW-0812">Transmembrane</keyword>
<sequence>MKKIYLFKVRFLIYSNKPVWDGKKDADNRKVKFNIKALSNDGIKYVAEIKEIGQIYYEGEIDVLNYIVLKNIPFLLIDVTEFNSADRGFRADLNIEHYVKQTISFNSKNQNLIESTQSSCYILHCEIGLYYHHNSIAGKGLKTHKVTDFLAIFYVKVTTANNIFLITKFEYEGDRYPLVICPYNDWLSPLSGAQFILSGHKGRIIKKFNDRHMLLPIYPRAPNSDKFLLGKIKYIDNTSINVGFEIKMIGSNVNMEVQDINVINGKFVCEPSDEETYYYHFSHSFTNGENEMEMEYVNVVSPGIPSIYHDQTIYLYKWKGSPIEALINDGLDYNGGNDPPSLKPSCKKKILPLHGKMVLLGENGKEIHLDDKNNKQFLYVNQSELNVPQKLICSIVIENSPIEGYGINFYKKTFREILVTADGTNEVKKENQLLFTNALDDFGAYKCTVEDVNKGELHKHHTFIKELTFEAVPIFDSIINRTISWDNTEGVVIECSNKIKGFATLKEMTVKLGSDKQYVMANSNVGTFFISTVNKTTLKQEYFKSANVKDVYFDCLYSTYLNFEFKSRIFGTIKENNGGGNNGQKNFIEEHMIFIICAAIGVIFLAILIGALIYIKKSKNAKKLRGSLSLESSSRSKQISKKSKQGNSSFSSPTTSKSRSQTSNSKSSSATKSSRTQTNKNSSKSQNLKKSKMF</sequence>
<accession>A0A0N5A2X3</accession>
<dbReference type="AlphaFoldDB" id="A0A0N5A2X3"/>
<evidence type="ECO:0000313" key="3">
    <source>
        <dbReference type="Proteomes" id="UP000038045"/>
    </source>
</evidence>
<reference evidence="4" key="1">
    <citation type="submission" date="2017-02" db="UniProtKB">
        <authorList>
            <consortium name="WormBaseParasite"/>
        </authorList>
    </citation>
    <scope>IDENTIFICATION</scope>
</reference>
<keyword evidence="3" id="KW-1185">Reference proteome</keyword>
<feature type="compositionally biased region" description="Low complexity" evidence="1">
    <location>
        <begin position="645"/>
        <end position="686"/>
    </location>
</feature>
<dbReference type="WBParaSite" id="PTRK_0001598400.1">
    <property type="protein sequence ID" value="PTRK_0001598400.1"/>
    <property type="gene ID" value="PTRK_0001598400"/>
</dbReference>
<evidence type="ECO:0000313" key="4">
    <source>
        <dbReference type="WBParaSite" id="PTRK_0001598400.1"/>
    </source>
</evidence>
<proteinExistence type="predicted"/>
<organism evidence="3 4">
    <name type="scientific">Parastrongyloides trichosuri</name>
    <name type="common">Possum-specific nematode worm</name>
    <dbReference type="NCBI Taxonomy" id="131310"/>
    <lineage>
        <taxon>Eukaryota</taxon>
        <taxon>Metazoa</taxon>
        <taxon>Ecdysozoa</taxon>
        <taxon>Nematoda</taxon>
        <taxon>Chromadorea</taxon>
        <taxon>Rhabditida</taxon>
        <taxon>Tylenchina</taxon>
        <taxon>Panagrolaimomorpha</taxon>
        <taxon>Strongyloidoidea</taxon>
        <taxon>Strongyloididae</taxon>
        <taxon>Parastrongyloides</taxon>
    </lineage>
</organism>
<feature type="transmembrane region" description="Helical" evidence="2">
    <location>
        <begin position="592"/>
        <end position="615"/>
    </location>
</feature>
<evidence type="ECO:0000256" key="1">
    <source>
        <dbReference type="SAM" id="MobiDB-lite"/>
    </source>
</evidence>
<protein>
    <submittedName>
        <fullName evidence="4">Ig-like domain-containing protein</fullName>
    </submittedName>
</protein>